<accession>A0ABW3HF62</accession>
<dbReference type="PROSITE" id="PS51318">
    <property type="entry name" value="TAT"/>
    <property type="match status" value="1"/>
</dbReference>
<organism evidence="5 6">
    <name type="scientific">Paraperlucidibaca wandonensis</name>
    <dbReference type="NCBI Taxonomy" id="1268273"/>
    <lineage>
        <taxon>Bacteria</taxon>
        <taxon>Pseudomonadati</taxon>
        <taxon>Pseudomonadota</taxon>
        <taxon>Gammaproteobacteria</taxon>
        <taxon>Moraxellales</taxon>
        <taxon>Moraxellaceae</taxon>
        <taxon>Paraperlucidibaca</taxon>
    </lineage>
</organism>
<evidence type="ECO:0000256" key="3">
    <source>
        <dbReference type="SAM" id="SignalP"/>
    </source>
</evidence>
<keyword evidence="6" id="KW-1185">Reference proteome</keyword>
<dbReference type="RefSeq" id="WP_379067869.1">
    <property type="nucleotide sequence ID" value="NZ_JBHTIT010000001.1"/>
</dbReference>
<dbReference type="PIRSF" id="PIRSF000136">
    <property type="entry name" value="LGO_GLO"/>
    <property type="match status" value="1"/>
</dbReference>
<dbReference type="InterPro" id="IPR036318">
    <property type="entry name" value="FAD-bd_PCMH-like_sf"/>
</dbReference>
<dbReference type="Gene3D" id="3.30.43.10">
    <property type="entry name" value="Uridine Diphospho-n-acetylenolpyruvylglucosamine Reductase, domain 2"/>
    <property type="match status" value="1"/>
</dbReference>
<reference evidence="6" key="1">
    <citation type="journal article" date="2019" name="Int. J. Syst. Evol. Microbiol.">
        <title>The Global Catalogue of Microorganisms (GCM) 10K type strain sequencing project: providing services to taxonomists for standard genome sequencing and annotation.</title>
        <authorList>
            <consortium name="The Broad Institute Genomics Platform"/>
            <consortium name="The Broad Institute Genome Sequencing Center for Infectious Disease"/>
            <person name="Wu L."/>
            <person name="Ma J."/>
        </authorList>
    </citation>
    <scope>NUCLEOTIDE SEQUENCE [LARGE SCALE GENOMIC DNA]</scope>
    <source>
        <strain evidence="6">CCUG 63419</strain>
    </source>
</reference>
<dbReference type="Gene3D" id="3.30.465.10">
    <property type="match status" value="1"/>
</dbReference>
<dbReference type="Pfam" id="PF01565">
    <property type="entry name" value="FAD_binding_4"/>
    <property type="match status" value="1"/>
</dbReference>
<dbReference type="InterPro" id="IPR016167">
    <property type="entry name" value="FAD-bd_PCMH_sub1"/>
</dbReference>
<dbReference type="Gene3D" id="3.30.70.2520">
    <property type="match status" value="1"/>
</dbReference>
<gene>
    <name evidence="5" type="ORF">ACFQ0F_00435</name>
</gene>
<dbReference type="SUPFAM" id="SSF56176">
    <property type="entry name" value="FAD-binding/transporter-associated domain-like"/>
    <property type="match status" value="1"/>
</dbReference>
<protein>
    <submittedName>
        <fullName evidence="5">D-arabinono-1,4-lactone oxidase</fullName>
    </submittedName>
</protein>
<comment type="caution">
    <text evidence="5">The sequence shown here is derived from an EMBL/GenBank/DDBJ whole genome shotgun (WGS) entry which is preliminary data.</text>
</comment>
<keyword evidence="3" id="KW-0732">Signal</keyword>
<dbReference type="InterPro" id="IPR010031">
    <property type="entry name" value="FAD_lactone_oxidase-like"/>
</dbReference>
<dbReference type="PANTHER" id="PTHR43762:SF1">
    <property type="entry name" value="D-ARABINONO-1,4-LACTONE OXIDASE"/>
    <property type="match status" value="1"/>
</dbReference>
<dbReference type="PROSITE" id="PS51387">
    <property type="entry name" value="FAD_PCMH"/>
    <property type="match status" value="1"/>
</dbReference>
<keyword evidence="1" id="KW-0285">Flavoprotein</keyword>
<feature type="domain" description="FAD-binding PCMH-type" evidence="4">
    <location>
        <begin position="49"/>
        <end position="216"/>
    </location>
</feature>
<name>A0ABW3HF62_9GAMM</name>
<dbReference type="InterPro" id="IPR007173">
    <property type="entry name" value="ALO_C"/>
</dbReference>
<feature type="signal peptide" evidence="3">
    <location>
        <begin position="1"/>
        <end position="34"/>
    </location>
</feature>
<dbReference type="InterPro" id="IPR006311">
    <property type="entry name" value="TAT_signal"/>
</dbReference>
<proteinExistence type="predicted"/>
<dbReference type="Pfam" id="PF04030">
    <property type="entry name" value="ALO"/>
    <property type="match status" value="1"/>
</dbReference>
<feature type="chain" id="PRO_5046322180" evidence="3">
    <location>
        <begin position="35"/>
        <end position="460"/>
    </location>
</feature>
<dbReference type="InterPro" id="IPR016166">
    <property type="entry name" value="FAD-bd_PCMH"/>
</dbReference>
<dbReference type="InterPro" id="IPR016171">
    <property type="entry name" value="Vanillyl_alc_oxidase_C-sub2"/>
</dbReference>
<evidence type="ECO:0000313" key="5">
    <source>
        <dbReference type="EMBL" id="MFD0948873.1"/>
    </source>
</evidence>
<sequence>MSINPNMSRRRLIGAGAAVGAATLLPTGLLSACAAPAKNGSWQNWSGLYKSKPSTWLKPTSEAELISSINKSVGPLRVTGAGHSFSALCKTNDTLISIDELSGVISHDPATQQATMWAGSRLHELGEPLWARGQSFCNQGDVDVQSLAGACGTSTHGTGSRLGSFSAQVRGVRLVTPSGEILEADTKSQPDLLKAASTSLGVLGVVTQLTMQNQPTYHLQEHEFVEPVETVLSKIDDYAKNNRHAEFWVFFEGDQAIVKLLNETTVPDTEPPMFDLPVSSVLDLSSRIAHGIPGMDGPMQSMLLALHSEVRRSGRAYRIFPSDRDSRFNEMEYEIPVEQGPECLQEILATVRRSGLRTLFPVEYRLVAADDVWLSPFYQRDNAAISVHQHVSTDHRPLFELVEPIFWKYGGRPHWGKLHSLKARQLAELYPRWDDFQRLRMQLDPQGRMLNEHLRSVLLT</sequence>
<keyword evidence="2" id="KW-0560">Oxidoreductase</keyword>
<keyword evidence="1" id="KW-0274">FAD</keyword>
<dbReference type="EMBL" id="JBHTIT010000001">
    <property type="protein sequence ID" value="MFD0948873.1"/>
    <property type="molecule type" value="Genomic_DNA"/>
</dbReference>
<dbReference type="Proteomes" id="UP001597044">
    <property type="component" value="Unassembled WGS sequence"/>
</dbReference>
<evidence type="ECO:0000256" key="2">
    <source>
        <dbReference type="ARBA" id="ARBA00023002"/>
    </source>
</evidence>
<evidence type="ECO:0000313" key="6">
    <source>
        <dbReference type="Proteomes" id="UP001597044"/>
    </source>
</evidence>
<dbReference type="InterPro" id="IPR006094">
    <property type="entry name" value="Oxid_FAD_bind_N"/>
</dbReference>
<evidence type="ECO:0000259" key="4">
    <source>
        <dbReference type="PROSITE" id="PS51387"/>
    </source>
</evidence>
<dbReference type="PANTHER" id="PTHR43762">
    <property type="entry name" value="L-GULONOLACTONE OXIDASE"/>
    <property type="match status" value="1"/>
</dbReference>
<evidence type="ECO:0000256" key="1">
    <source>
        <dbReference type="ARBA" id="ARBA00022827"/>
    </source>
</evidence>
<dbReference type="NCBIfam" id="TIGR01679">
    <property type="entry name" value="bact_FAD_ox"/>
    <property type="match status" value="1"/>
</dbReference>
<dbReference type="Gene3D" id="1.10.45.10">
    <property type="entry name" value="Vanillyl-alcohol Oxidase, Chain A, domain 4"/>
    <property type="match status" value="1"/>
</dbReference>
<dbReference type="InterPro" id="IPR016169">
    <property type="entry name" value="FAD-bd_PCMH_sub2"/>
</dbReference>